<protein>
    <submittedName>
        <fullName evidence="4">GAF and ANTAR domain-containing protein</fullName>
    </submittedName>
</protein>
<organism evidence="4 5">
    <name type="scientific">Streptomyces tauricus</name>
    <dbReference type="NCBI Taxonomy" id="68274"/>
    <lineage>
        <taxon>Bacteria</taxon>
        <taxon>Bacillati</taxon>
        <taxon>Actinomycetota</taxon>
        <taxon>Actinomycetes</taxon>
        <taxon>Kitasatosporales</taxon>
        <taxon>Streptomycetaceae</taxon>
        <taxon>Streptomyces</taxon>
        <taxon>Streptomyces aurantiacus group</taxon>
    </lineage>
</organism>
<evidence type="ECO:0000259" key="3">
    <source>
        <dbReference type="SMART" id="SM01012"/>
    </source>
</evidence>
<dbReference type="SMART" id="SM01012">
    <property type="entry name" value="ANTAR"/>
    <property type="match status" value="1"/>
</dbReference>
<reference evidence="4" key="1">
    <citation type="submission" date="2022-10" db="EMBL/GenBank/DDBJ databases">
        <title>The complete genomes of actinobacterial strains from the NBC collection.</title>
        <authorList>
            <person name="Joergensen T.S."/>
            <person name="Alvarez Arevalo M."/>
            <person name="Sterndorff E.B."/>
            <person name="Faurdal D."/>
            <person name="Vuksanovic O."/>
            <person name="Mourched A.-S."/>
            <person name="Charusanti P."/>
            <person name="Shaw S."/>
            <person name="Blin K."/>
            <person name="Weber T."/>
        </authorList>
    </citation>
    <scope>NUCLEOTIDE SEQUENCE</scope>
    <source>
        <strain evidence="4">NBC_00189</strain>
    </source>
</reference>
<accession>A0ABZ1J6Z4</accession>
<dbReference type="RefSeq" id="WP_328936314.1">
    <property type="nucleotide sequence ID" value="NZ_CP108133.1"/>
</dbReference>
<evidence type="ECO:0000313" key="4">
    <source>
        <dbReference type="EMBL" id="WTP46919.1"/>
    </source>
</evidence>
<evidence type="ECO:0000256" key="1">
    <source>
        <dbReference type="ARBA" id="ARBA00023015"/>
    </source>
</evidence>
<proteinExistence type="predicted"/>
<name>A0ABZ1J6Z4_9ACTN</name>
<keyword evidence="5" id="KW-1185">Reference proteome</keyword>
<keyword evidence="1" id="KW-0805">Transcription regulation</keyword>
<feature type="domain" description="ANTAR" evidence="3">
    <location>
        <begin position="156"/>
        <end position="225"/>
    </location>
</feature>
<keyword evidence="2" id="KW-0804">Transcription</keyword>
<dbReference type="Gene3D" id="1.10.10.10">
    <property type="entry name" value="Winged helix-like DNA-binding domain superfamily/Winged helix DNA-binding domain"/>
    <property type="match status" value="1"/>
</dbReference>
<dbReference type="InterPro" id="IPR029016">
    <property type="entry name" value="GAF-like_dom_sf"/>
</dbReference>
<dbReference type="EMBL" id="CP108133">
    <property type="protein sequence ID" value="WTP46919.1"/>
    <property type="molecule type" value="Genomic_DNA"/>
</dbReference>
<evidence type="ECO:0000313" key="5">
    <source>
        <dbReference type="Proteomes" id="UP001432166"/>
    </source>
</evidence>
<sequence>MPESEPDALLRALRRAIWAAQGTYTLPVSPCAHLFGLDALTVSVPTVYGLEPLWRDGPGPLGPEIDDLQYTLGEGPAYDAVRTGETRTEPDLAASGTRWPTLRTHADQVGALVAIPLRARSRTIAVLNGYRTHPGPVTDHHLDALRLLAHHVLHLYLHTPRDAPASPRQPEEDRYLFPLHRAEVHQATGMLATQLELPLTDALLRLRTYAITHDRPLAEVAHAITTRQLRPE</sequence>
<dbReference type="SUPFAM" id="SSF55781">
    <property type="entry name" value="GAF domain-like"/>
    <property type="match status" value="1"/>
</dbReference>
<gene>
    <name evidence="4" type="ORF">OG288_00370</name>
</gene>
<dbReference type="Proteomes" id="UP001432166">
    <property type="component" value="Chromosome"/>
</dbReference>
<dbReference type="Gene3D" id="3.30.450.40">
    <property type="match status" value="1"/>
</dbReference>
<dbReference type="InterPro" id="IPR005561">
    <property type="entry name" value="ANTAR"/>
</dbReference>
<evidence type="ECO:0000256" key="2">
    <source>
        <dbReference type="ARBA" id="ARBA00023163"/>
    </source>
</evidence>
<dbReference type="Pfam" id="PF13185">
    <property type="entry name" value="GAF_2"/>
    <property type="match status" value="1"/>
</dbReference>
<dbReference type="InterPro" id="IPR003018">
    <property type="entry name" value="GAF"/>
</dbReference>
<dbReference type="InterPro" id="IPR036388">
    <property type="entry name" value="WH-like_DNA-bd_sf"/>
</dbReference>